<dbReference type="EMBL" id="CAJNOQ010019997">
    <property type="protein sequence ID" value="CAF1460962.1"/>
    <property type="molecule type" value="Genomic_DNA"/>
</dbReference>
<evidence type="ECO:0000313" key="3">
    <source>
        <dbReference type="EMBL" id="CAF1166486.1"/>
    </source>
</evidence>
<sequence length="155" mass="17832">MGGPGIIDGQPHTETDNFQKCSFKIKDIEYYSAENYFQAQKATNPQDHDRVRQSGCGADVWMAGSGIKLRPDWESVKVQVMYEGNKAKFDQNPNYAEQLKNSKGRVTFAVSSPFWNKWNGLIMERIRAEIRQNGKEDEETAKEIKAKMDKYKEEN</sequence>
<dbReference type="Pfam" id="PF08719">
    <property type="entry name" value="NADAR"/>
    <property type="match status" value="1"/>
</dbReference>
<evidence type="ECO:0000259" key="2">
    <source>
        <dbReference type="Pfam" id="PF08719"/>
    </source>
</evidence>
<dbReference type="Proteomes" id="UP000677228">
    <property type="component" value="Unassembled WGS sequence"/>
</dbReference>
<protein>
    <recommendedName>
        <fullName evidence="2">NADAR domain-containing protein</fullName>
    </recommendedName>
</protein>
<dbReference type="InterPro" id="IPR012816">
    <property type="entry name" value="NADAR"/>
</dbReference>
<evidence type="ECO:0000313" key="6">
    <source>
        <dbReference type="EMBL" id="CAF4331271.1"/>
    </source>
</evidence>
<dbReference type="OrthoDB" id="206452at2759"/>
<organism evidence="4 7">
    <name type="scientific">Didymodactylos carnosus</name>
    <dbReference type="NCBI Taxonomy" id="1234261"/>
    <lineage>
        <taxon>Eukaryota</taxon>
        <taxon>Metazoa</taxon>
        <taxon>Spiralia</taxon>
        <taxon>Gnathifera</taxon>
        <taxon>Rotifera</taxon>
        <taxon>Eurotatoria</taxon>
        <taxon>Bdelloidea</taxon>
        <taxon>Philodinida</taxon>
        <taxon>Philodinidae</taxon>
        <taxon>Didymodactylos</taxon>
    </lineage>
</organism>
<feature type="region of interest" description="Disordered" evidence="1">
    <location>
        <begin position="132"/>
        <end position="155"/>
    </location>
</feature>
<proteinExistence type="predicted"/>
<evidence type="ECO:0000313" key="5">
    <source>
        <dbReference type="EMBL" id="CAF3978024.1"/>
    </source>
</evidence>
<evidence type="ECO:0000256" key="1">
    <source>
        <dbReference type="SAM" id="MobiDB-lite"/>
    </source>
</evidence>
<keyword evidence="7" id="KW-1185">Reference proteome</keyword>
<dbReference type="CDD" id="cd15457">
    <property type="entry name" value="NADAR"/>
    <property type="match status" value="1"/>
</dbReference>
<dbReference type="EMBL" id="CAJOBA010034102">
    <property type="protein sequence ID" value="CAF3978024.1"/>
    <property type="molecule type" value="Genomic_DNA"/>
</dbReference>
<dbReference type="SUPFAM" id="SSF143990">
    <property type="entry name" value="YbiA-like"/>
    <property type="match status" value="1"/>
</dbReference>
<comment type="caution">
    <text evidence="4">The sequence shown here is derived from an EMBL/GenBank/DDBJ whole genome shotgun (WGS) entry which is preliminary data.</text>
</comment>
<dbReference type="EMBL" id="CAJOBC010085454">
    <property type="protein sequence ID" value="CAF4331271.1"/>
    <property type="molecule type" value="Genomic_DNA"/>
</dbReference>
<evidence type="ECO:0000313" key="7">
    <source>
        <dbReference type="Proteomes" id="UP000663829"/>
    </source>
</evidence>
<dbReference type="Proteomes" id="UP000663829">
    <property type="component" value="Unassembled WGS sequence"/>
</dbReference>
<dbReference type="Proteomes" id="UP000682733">
    <property type="component" value="Unassembled WGS sequence"/>
</dbReference>
<dbReference type="EMBL" id="CAJNOK010012580">
    <property type="protein sequence ID" value="CAF1166486.1"/>
    <property type="molecule type" value="Genomic_DNA"/>
</dbReference>
<dbReference type="Gene3D" id="1.10.357.40">
    <property type="entry name" value="YbiA-like"/>
    <property type="match status" value="1"/>
</dbReference>
<reference evidence="4" key="1">
    <citation type="submission" date="2021-02" db="EMBL/GenBank/DDBJ databases">
        <authorList>
            <person name="Nowell W R."/>
        </authorList>
    </citation>
    <scope>NUCLEOTIDE SEQUENCE</scope>
</reference>
<dbReference type="InterPro" id="IPR037238">
    <property type="entry name" value="YbiA-like_sf"/>
</dbReference>
<feature type="domain" description="NADAR" evidence="2">
    <location>
        <begin position="12"/>
        <end position="106"/>
    </location>
</feature>
<dbReference type="AlphaFoldDB" id="A0A815QBD1"/>
<gene>
    <name evidence="4" type="ORF">GPM918_LOCUS35079</name>
    <name evidence="3" type="ORF">OVA965_LOCUS22354</name>
    <name evidence="6" type="ORF">SRO942_LOCUS35793</name>
    <name evidence="5" type="ORF">TMI583_LOCUS23067</name>
</gene>
<dbReference type="Proteomes" id="UP000681722">
    <property type="component" value="Unassembled WGS sequence"/>
</dbReference>
<evidence type="ECO:0000313" key="4">
    <source>
        <dbReference type="EMBL" id="CAF1460962.1"/>
    </source>
</evidence>
<accession>A0A815QBD1</accession>
<name>A0A815QBD1_9BILA</name>